<evidence type="ECO:0000256" key="1">
    <source>
        <dbReference type="ARBA" id="ARBA00004123"/>
    </source>
</evidence>
<accession>A0A9D4TN00</accession>
<dbReference type="EMBL" id="SIDB01000007">
    <property type="protein sequence ID" value="KAI3430253.1"/>
    <property type="molecule type" value="Genomic_DNA"/>
</dbReference>
<dbReference type="GO" id="GO:0006950">
    <property type="term" value="P:response to stress"/>
    <property type="evidence" value="ECO:0007669"/>
    <property type="project" value="UniProtKB-ARBA"/>
</dbReference>
<comment type="subcellular location">
    <subcellularLocation>
        <location evidence="1">Nucleus</location>
    </subcellularLocation>
</comment>
<keyword evidence="11" id="KW-1185">Reference proteome</keyword>
<reference evidence="10" key="1">
    <citation type="journal article" date="2019" name="Plant J.">
        <title>Chlorella vulgaris genome assembly and annotation reveals the molecular basis for metabolic acclimation to high light conditions.</title>
        <authorList>
            <person name="Cecchin M."/>
            <person name="Marcolungo L."/>
            <person name="Rossato M."/>
            <person name="Girolomoni L."/>
            <person name="Cosentino E."/>
            <person name="Cuine S."/>
            <person name="Li-Beisson Y."/>
            <person name="Delledonne M."/>
            <person name="Ballottari M."/>
        </authorList>
    </citation>
    <scope>NUCLEOTIDE SEQUENCE</scope>
    <source>
        <strain evidence="10">211/11P</strain>
    </source>
</reference>
<dbReference type="Proteomes" id="UP001055712">
    <property type="component" value="Unassembled WGS sequence"/>
</dbReference>
<dbReference type="SMART" id="SM00182">
    <property type="entry name" value="CULLIN"/>
    <property type="match status" value="1"/>
</dbReference>
<dbReference type="Gene3D" id="1.20.1310.10">
    <property type="entry name" value="Cullin Repeats"/>
    <property type="match status" value="4"/>
</dbReference>
<dbReference type="SUPFAM" id="SSF75632">
    <property type="entry name" value="Cullin homology domain"/>
    <property type="match status" value="1"/>
</dbReference>
<dbReference type="Pfam" id="PF26557">
    <property type="entry name" value="Cullin_AB"/>
    <property type="match status" value="1"/>
</dbReference>
<dbReference type="InterPro" id="IPR016158">
    <property type="entry name" value="Cullin_homology"/>
</dbReference>
<dbReference type="OrthoDB" id="27073at2759"/>
<dbReference type="InterPro" id="IPR016159">
    <property type="entry name" value="Cullin_repeat-like_dom_sf"/>
</dbReference>
<keyword evidence="4" id="KW-1017">Isopeptide bond</keyword>
<dbReference type="InterPro" id="IPR059120">
    <property type="entry name" value="Cullin-like_AB"/>
</dbReference>
<dbReference type="GO" id="GO:0005737">
    <property type="term" value="C:cytoplasm"/>
    <property type="evidence" value="ECO:0007669"/>
    <property type="project" value="UniProtKB-ARBA"/>
</dbReference>
<evidence type="ECO:0000256" key="8">
    <source>
        <dbReference type="RuleBase" id="RU003829"/>
    </source>
</evidence>
<dbReference type="Gene3D" id="1.10.10.10">
    <property type="entry name" value="Winged helix-like DNA-binding domain superfamily/Winged helix DNA-binding domain"/>
    <property type="match status" value="1"/>
</dbReference>
<dbReference type="GO" id="GO:0080090">
    <property type="term" value="P:regulation of primary metabolic process"/>
    <property type="evidence" value="ECO:0007669"/>
    <property type="project" value="UniProtKB-ARBA"/>
</dbReference>
<dbReference type="FunFam" id="1.20.1310.10:FF:000006">
    <property type="entry name" value="Cullin 3"/>
    <property type="match status" value="1"/>
</dbReference>
<dbReference type="GO" id="GO:0000209">
    <property type="term" value="P:protein polyubiquitination"/>
    <property type="evidence" value="ECO:0007669"/>
    <property type="project" value="UniProtKB-ARBA"/>
</dbReference>
<dbReference type="FunFam" id="1.20.1310.10:FF:000001">
    <property type="entry name" value="Cullin 3"/>
    <property type="match status" value="1"/>
</dbReference>
<dbReference type="InterPro" id="IPR001373">
    <property type="entry name" value="Cullin_N"/>
</dbReference>
<dbReference type="InterPro" id="IPR019559">
    <property type="entry name" value="Cullin_neddylation_domain"/>
</dbReference>
<dbReference type="GO" id="GO:0005634">
    <property type="term" value="C:nucleus"/>
    <property type="evidence" value="ECO:0007669"/>
    <property type="project" value="UniProtKB-SubCell"/>
</dbReference>
<dbReference type="GO" id="GO:0000278">
    <property type="term" value="P:mitotic cell cycle"/>
    <property type="evidence" value="ECO:0007669"/>
    <property type="project" value="UniProtKB-ARBA"/>
</dbReference>
<sequence>MAAKPKKFKIEPFKHPLKLDPNYADNTWSLLESAIREINNHNASGLSYEELYRNAYNMVVNKHGERLYSGLVATETAHLQKVAARIEAAQGESFLRAIKLEWESHNKSVQMIRDILMYMDRIFVKQQCKTTVHQLGLDLWRDVVVRNRRIRERLLGMMLDTVQRERASEIVDKSLIRSMTQMLVDLGHKVYCDEFEVPFLERTAEFYAAEAAEYIASCDCPAYLAHAERRLGEEVERVAAYLDPSTEAKVVKVVERELVTRQLRALVDMEHSGVVPMLQQDKFGDLARMYGLFRRVEGGFDLLRQTMGDHLKETGKALVMDPERQKDPVEWVQRLLQEKDKYDALISRAFGNDKLFVTTLNSAFESFLNLNPRSPEYISLFMDDKLRKGLKGMSEDDIEVVLDRGILLFRHLQEKDVFEKYYKQHLAKRLLHGRSSSEDAEQLLLTKLKTECGYQFTSKLETMFGDIKLSREKMADFKQYLDGQGKHLGVDMSVQVLTSGMWPQTTAAPTCVLPRELEQCTNEFVAYYLHANSGRRLTWQTGLGTADLKASFGGGSRKHEIQCSTYQMAVLMLFNDADALSYEEIEAATSIPEDDLKRVLQSLACVKGKAVLRKEPMSKDVKAGDAFSVNDAFTSKLYKVKIGMVTAQRESEGEKAETREKVEEDRKPQIEAAIVRIMKSRKKLGHNELIGEVTRQLAARFLPQPQVVKKRIESLIDREFLERDAIDRSTYVYLA</sequence>
<dbReference type="Gene3D" id="3.30.230.130">
    <property type="entry name" value="Cullin, Chain C, Domain 2"/>
    <property type="match status" value="1"/>
</dbReference>
<evidence type="ECO:0000259" key="9">
    <source>
        <dbReference type="PROSITE" id="PS50069"/>
    </source>
</evidence>
<evidence type="ECO:0000313" key="11">
    <source>
        <dbReference type="Proteomes" id="UP001055712"/>
    </source>
</evidence>
<dbReference type="InterPro" id="IPR045093">
    <property type="entry name" value="Cullin"/>
</dbReference>
<comment type="pathway">
    <text evidence="2">Protein modification; protein ubiquitination.</text>
</comment>
<evidence type="ECO:0000256" key="4">
    <source>
        <dbReference type="ARBA" id="ARBA00022499"/>
    </source>
</evidence>
<keyword evidence="6" id="KW-0539">Nucleus</keyword>
<dbReference type="GO" id="GO:0031625">
    <property type="term" value="F:ubiquitin protein ligase binding"/>
    <property type="evidence" value="ECO:0007669"/>
    <property type="project" value="InterPro"/>
</dbReference>
<dbReference type="AlphaFoldDB" id="A0A9D4TN00"/>
<protein>
    <recommendedName>
        <fullName evidence="9">Cullin family profile domain-containing protein</fullName>
    </recommendedName>
</protein>
<evidence type="ECO:0000256" key="3">
    <source>
        <dbReference type="ARBA" id="ARBA00006019"/>
    </source>
</evidence>
<comment type="similarity">
    <text evidence="3 7 8">Belongs to the cullin family.</text>
</comment>
<dbReference type="GO" id="GO:0010468">
    <property type="term" value="P:regulation of gene expression"/>
    <property type="evidence" value="ECO:0007669"/>
    <property type="project" value="UniProtKB-ARBA"/>
</dbReference>
<organism evidence="10 11">
    <name type="scientific">Chlorella vulgaris</name>
    <name type="common">Green alga</name>
    <dbReference type="NCBI Taxonomy" id="3077"/>
    <lineage>
        <taxon>Eukaryota</taxon>
        <taxon>Viridiplantae</taxon>
        <taxon>Chlorophyta</taxon>
        <taxon>core chlorophytes</taxon>
        <taxon>Trebouxiophyceae</taxon>
        <taxon>Chlorellales</taxon>
        <taxon>Chlorellaceae</taxon>
        <taxon>Chlorella clade</taxon>
        <taxon>Chlorella</taxon>
    </lineage>
</organism>
<dbReference type="PROSITE" id="PS50069">
    <property type="entry name" value="CULLIN_2"/>
    <property type="match status" value="1"/>
</dbReference>
<dbReference type="FunFam" id="1.10.10.10:FF:000091">
    <property type="entry name" value="Cullin 3"/>
    <property type="match status" value="1"/>
</dbReference>
<feature type="domain" description="Cullin family profile" evidence="9">
    <location>
        <begin position="373"/>
        <end position="604"/>
    </location>
</feature>
<evidence type="ECO:0000313" key="10">
    <source>
        <dbReference type="EMBL" id="KAI3430253.1"/>
    </source>
</evidence>
<evidence type="ECO:0000256" key="7">
    <source>
        <dbReference type="PROSITE-ProRule" id="PRU00330"/>
    </source>
</evidence>
<dbReference type="SMART" id="SM00884">
    <property type="entry name" value="Cullin_Nedd8"/>
    <property type="match status" value="1"/>
</dbReference>
<evidence type="ECO:0000256" key="6">
    <source>
        <dbReference type="ARBA" id="ARBA00023242"/>
    </source>
</evidence>
<dbReference type="SUPFAM" id="SSF74788">
    <property type="entry name" value="Cullin repeat-like"/>
    <property type="match status" value="1"/>
</dbReference>
<proteinExistence type="inferred from homology"/>
<reference evidence="10" key="2">
    <citation type="submission" date="2020-11" db="EMBL/GenBank/DDBJ databases">
        <authorList>
            <person name="Cecchin M."/>
            <person name="Marcolungo L."/>
            <person name="Rossato M."/>
            <person name="Girolomoni L."/>
            <person name="Cosentino E."/>
            <person name="Cuine S."/>
            <person name="Li-Beisson Y."/>
            <person name="Delledonne M."/>
            <person name="Ballottari M."/>
        </authorList>
    </citation>
    <scope>NUCLEOTIDE SEQUENCE</scope>
    <source>
        <strain evidence="10">211/11P</strain>
        <tissue evidence="10">Whole cell</tissue>
    </source>
</reference>
<name>A0A9D4TN00_CHLVU</name>
<dbReference type="GO" id="GO:0043161">
    <property type="term" value="P:proteasome-mediated ubiquitin-dependent protein catabolic process"/>
    <property type="evidence" value="ECO:0007669"/>
    <property type="project" value="UniProtKB-ARBA"/>
</dbReference>
<dbReference type="PANTHER" id="PTHR11932">
    <property type="entry name" value="CULLIN"/>
    <property type="match status" value="1"/>
</dbReference>
<keyword evidence="5" id="KW-0832">Ubl conjugation</keyword>
<comment type="caution">
    <text evidence="10">The sequence shown here is derived from an EMBL/GenBank/DDBJ whole genome shotgun (WGS) entry which is preliminary data.</text>
</comment>
<evidence type="ECO:0000256" key="5">
    <source>
        <dbReference type="ARBA" id="ARBA00022843"/>
    </source>
</evidence>
<dbReference type="Pfam" id="PF00888">
    <property type="entry name" value="Cullin"/>
    <property type="match status" value="1"/>
</dbReference>
<dbReference type="Pfam" id="PF10557">
    <property type="entry name" value="Cullin_Nedd8"/>
    <property type="match status" value="1"/>
</dbReference>
<gene>
    <name evidence="10" type="ORF">D9Q98_004849</name>
</gene>
<evidence type="ECO:0000256" key="2">
    <source>
        <dbReference type="ARBA" id="ARBA00004906"/>
    </source>
</evidence>
<dbReference type="SUPFAM" id="SSF46785">
    <property type="entry name" value="Winged helix' DNA-binding domain"/>
    <property type="match status" value="1"/>
</dbReference>
<dbReference type="GO" id="GO:0007165">
    <property type="term" value="P:signal transduction"/>
    <property type="evidence" value="ECO:0007669"/>
    <property type="project" value="UniProtKB-ARBA"/>
</dbReference>
<dbReference type="InterPro" id="IPR036390">
    <property type="entry name" value="WH_DNA-bd_sf"/>
</dbReference>
<dbReference type="InterPro" id="IPR036388">
    <property type="entry name" value="WH-like_DNA-bd_sf"/>
</dbReference>
<dbReference type="FunFam" id="1.20.1310.10:FF:000002">
    <property type="entry name" value="cullin-3 isoform X1"/>
    <property type="match status" value="1"/>
</dbReference>
<dbReference type="InterPro" id="IPR036317">
    <property type="entry name" value="Cullin_homology_sf"/>
</dbReference>